<reference evidence="1 2" key="1">
    <citation type="submission" date="2019-05" db="EMBL/GenBank/DDBJ databases">
        <title>The compact genome of Giardia muris reveals important steps in the evolution of intestinal protozoan parasites.</title>
        <authorList>
            <person name="Xu F."/>
            <person name="Jimenez-Gonzalez A."/>
            <person name="Einarsson E."/>
            <person name="Astvaldsson A."/>
            <person name="Peirasmaki D."/>
            <person name="Eckmann L."/>
            <person name="Andersson J.O."/>
            <person name="Svard S.G."/>
            <person name="Jerlstrom-Hultqvist J."/>
        </authorList>
    </citation>
    <scope>NUCLEOTIDE SEQUENCE [LARGE SCALE GENOMIC DNA]</scope>
    <source>
        <strain evidence="1 2">Roberts-Thomson</strain>
    </source>
</reference>
<protein>
    <submittedName>
        <fullName evidence="1">Uncharacterized protein</fullName>
    </submittedName>
</protein>
<dbReference type="AlphaFoldDB" id="A0A4Z1TCX9"/>
<dbReference type="OrthoDB" id="10251562at2759"/>
<keyword evidence="2" id="KW-1185">Reference proteome</keyword>
<gene>
    <name evidence="1" type="ORF">GMRT_13073</name>
</gene>
<organism evidence="1 2">
    <name type="scientific">Giardia muris</name>
    <dbReference type="NCBI Taxonomy" id="5742"/>
    <lineage>
        <taxon>Eukaryota</taxon>
        <taxon>Metamonada</taxon>
        <taxon>Diplomonadida</taxon>
        <taxon>Hexamitidae</taxon>
        <taxon>Giardiinae</taxon>
        <taxon>Giardia</taxon>
    </lineage>
</organism>
<evidence type="ECO:0000313" key="2">
    <source>
        <dbReference type="Proteomes" id="UP000315496"/>
    </source>
</evidence>
<sequence>MQTLTTVKPRERDCVNICQDLREDYAMAHTVKNFALAESLYLEIQKAKEQKLADLKRTENARQTFEKECLDQAQALAVSQEERVWAENELVLQQEIEKSIRQLQEDQEVELSRFEIAIAEGRPKVRLSGETLALIKESETLFKLKEFEKARHAQELAERAKARCTAKAEEAYQRKVELDRQRLYEKHDREIMLLEQKNYVKFCEFWAARNKALGVIRQRGKNLAQDLDSAHRAEYINLRLRCVDRDAVSHRKSYAAQSSTFRGSTFLKSMQRKIQAAGK</sequence>
<dbReference type="VEuPathDB" id="GiardiaDB:GMRT_13073"/>
<dbReference type="EMBL" id="VDLU01000001">
    <property type="protein sequence ID" value="TNJ30371.1"/>
    <property type="molecule type" value="Genomic_DNA"/>
</dbReference>
<name>A0A4Z1TCX9_GIAMU</name>
<accession>A0A4Z1TCX9</accession>
<proteinExistence type="predicted"/>
<comment type="caution">
    <text evidence="1">The sequence shown here is derived from an EMBL/GenBank/DDBJ whole genome shotgun (WGS) entry which is preliminary data.</text>
</comment>
<dbReference type="Proteomes" id="UP000315496">
    <property type="component" value="Chromosome 1"/>
</dbReference>
<evidence type="ECO:0000313" key="1">
    <source>
        <dbReference type="EMBL" id="TNJ30371.1"/>
    </source>
</evidence>